<reference evidence="1" key="1">
    <citation type="submission" date="2020-04" db="EMBL/GenBank/DDBJ databases">
        <authorList>
            <person name="Chiriac C."/>
            <person name="Salcher M."/>
            <person name="Ghai R."/>
            <person name="Kavagutti S V."/>
        </authorList>
    </citation>
    <scope>NUCLEOTIDE SEQUENCE</scope>
</reference>
<evidence type="ECO:0000313" key="1">
    <source>
        <dbReference type="EMBL" id="CAB4155889.1"/>
    </source>
</evidence>
<gene>
    <name evidence="1" type="ORF">UFOVP673_27</name>
</gene>
<dbReference type="EMBL" id="LR796631">
    <property type="protein sequence ID" value="CAB4155889.1"/>
    <property type="molecule type" value="Genomic_DNA"/>
</dbReference>
<name>A0A6J5N9V6_9CAUD</name>
<accession>A0A6J5N9V6</accession>
<sequence length="108" mass="12718">MTPFQEAYDLAKELGIDFNDMMKEHLTDGYVFCSPECFICAFDTSRDYGEYSELAVFVTLAVGNLDDFVRIDPLRDKRKWLGFCREHNGEPHWIPYQRLRKRLATSQK</sequence>
<proteinExistence type="predicted"/>
<organism evidence="1">
    <name type="scientific">uncultured Caudovirales phage</name>
    <dbReference type="NCBI Taxonomy" id="2100421"/>
    <lineage>
        <taxon>Viruses</taxon>
        <taxon>Duplodnaviria</taxon>
        <taxon>Heunggongvirae</taxon>
        <taxon>Uroviricota</taxon>
        <taxon>Caudoviricetes</taxon>
        <taxon>Peduoviridae</taxon>
        <taxon>Maltschvirus</taxon>
        <taxon>Maltschvirus maltsch</taxon>
    </lineage>
</organism>
<protein>
    <submittedName>
        <fullName evidence="1">Uncharacterized protein</fullName>
    </submittedName>
</protein>